<gene>
    <name evidence="2" type="ORF">GPM918_LOCUS3331</name>
    <name evidence="3" type="ORF">SRO942_LOCUS3331</name>
</gene>
<evidence type="ECO:0000313" key="3">
    <source>
        <dbReference type="EMBL" id="CAF3582198.1"/>
    </source>
</evidence>
<proteinExistence type="predicted"/>
<dbReference type="Proteomes" id="UP000681722">
    <property type="component" value="Unassembled WGS sequence"/>
</dbReference>
<dbReference type="Proteomes" id="UP000663829">
    <property type="component" value="Unassembled WGS sequence"/>
</dbReference>
<protein>
    <submittedName>
        <fullName evidence="2">Uncharacterized protein</fullName>
    </submittedName>
</protein>
<evidence type="ECO:0000313" key="4">
    <source>
        <dbReference type="Proteomes" id="UP000663829"/>
    </source>
</evidence>
<evidence type="ECO:0000313" key="2">
    <source>
        <dbReference type="EMBL" id="CAF0797430.1"/>
    </source>
</evidence>
<reference evidence="2" key="1">
    <citation type="submission" date="2021-02" db="EMBL/GenBank/DDBJ databases">
        <authorList>
            <person name="Nowell W R."/>
        </authorList>
    </citation>
    <scope>NUCLEOTIDE SEQUENCE</scope>
</reference>
<evidence type="ECO:0000256" key="1">
    <source>
        <dbReference type="SAM" id="MobiDB-lite"/>
    </source>
</evidence>
<dbReference type="AlphaFoldDB" id="A0A813SIB3"/>
<dbReference type="EMBL" id="CAJOBC010000405">
    <property type="protein sequence ID" value="CAF3582198.1"/>
    <property type="molecule type" value="Genomic_DNA"/>
</dbReference>
<keyword evidence="4" id="KW-1185">Reference proteome</keyword>
<sequence>MPPTIEPATIRGNKKISCREGEDEQEEAQDKHKEKKRAVITTKTYTSIHVPLVVTECSGFRLCLILRPQEYQLSQEAHSIPSNIADTNRRVSDSANTEELSRALLSENVYMDPPLSATVVTYSVKDKSDLLC</sequence>
<feature type="region of interest" description="Disordered" evidence="1">
    <location>
        <begin position="1"/>
        <end position="36"/>
    </location>
</feature>
<name>A0A813SIB3_9BILA</name>
<comment type="caution">
    <text evidence="2">The sequence shown here is derived from an EMBL/GenBank/DDBJ whole genome shotgun (WGS) entry which is preliminary data.</text>
</comment>
<accession>A0A813SIB3</accession>
<dbReference type="EMBL" id="CAJNOQ010000405">
    <property type="protein sequence ID" value="CAF0797430.1"/>
    <property type="molecule type" value="Genomic_DNA"/>
</dbReference>
<organism evidence="2 4">
    <name type="scientific">Didymodactylos carnosus</name>
    <dbReference type="NCBI Taxonomy" id="1234261"/>
    <lineage>
        <taxon>Eukaryota</taxon>
        <taxon>Metazoa</taxon>
        <taxon>Spiralia</taxon>
        <taxon>Gnathifera</taxon>
        <taxon>Rotifera</taxon>
        <taxon>Eurotatoria</taxon>
        <taxon>Bdelloidea</taxon>
        <taxon>Philodinida</taxon>
        <taxon>Philodinidae</taxon>
        <taxon>Didymodactylos</taxon>
    </lineage>
</organism>